<organism evidence="2 3">
    <name type="scientific">Exophiala bonariae</name>
    <dbReference type="NCBI Taxonomy" id="1690606"/>
    <lineage>
        <taxon>Eukaryota</taxon>
        <taxon>Fungi</taxon>
        <taxon>Dikarya</taxon>
        <taxon>Ascomycota</taxon>
        <taxon>Pezizomycotina</taxon>
        <taxon>Eurotiomycetes</taxon>
        <taxon>Chaetothyriomycetidae</taxon>
        <taxon>Chaetothyriales</taxon>
        <taxon>Herpotrichiellaceae</taxon>
        <taxon>Exophiala</taxon>
    </lineage>
</organism>
<comment type="caution">
    <text evidence="2">The sequence shown here is derived from an EMBL/GenBank/DDBJ whole genome shotgun (WGS) entry which is preliminary data.</text>
</comment>
<sequence>MGGLDQEVLVEQVKDPEDFQTCFECLAEAFGRQADDNLWISTNPGWDTPEGARKNAERMIDHWRKSDSNTLHLKATIPDDQNPASRRIVGFAIWSQISMVPGQGQKPKEWKPSDFEMHHPDDERERRYASQMLNSLQSQRRAYMLERANKSPPYVMALDICAVHPSYQRRGIASKLVQWGLGEAKRRGDLEAITEGSVRGRHVYQKLGFSADGPEIEYQLDEEFANRISPSNLFMRTGSGY</sequence>
<dbReference type="Proteomes" id="UP001358417">
    <property type="component" value="Unassembled WGS sequence"/>
</dbReference>
<protein>
    <recommendedName>
        <fullName evidence="1">N-acetyltransferase domain-containing protein</fullName>
    </recommendedName>
</protein>
<name>A0AAV9MYA0_9EURO</name>
<dbReference type="InterPro" id="IPR000182">
    <property type="entry name" value="GNAT_dom"/>
</dbReference>
<dbReference type="InterPro" id="IPR052523">
    <property type="entry name" value="Trichothecene_AcTrans"/>
</dbReference>
<dbReference type="PROSITE" id="PS51186">
    <property type="entry name" value="GNAT"/>
    <property type="match status" value="1"/>
</dbReference>
<dbReference type="RefSeq" id="XP_064701166.1">
    <property type="nucleotide sequence ID" value="XM_064852702.1"/>
</dbReference>
<dbReference type="Gene3D" id="3.40.630.30">
    <property type="match status" value="1"/>
</dbReference>
<feature type="domain" description="N-acetyltransferase" evidence="1">
    <location>
        <begin position="86"/>
        <end position="231"/>
    </location>
</feature>
<dbReference type="InterPro" id="IPR016181">
    <property type="entry name" value="Acyl_CoA_acyltransferase"/>
</dbReference>
<dbReference type="GeneID" id="89977321"/>
<dbReference type="EMBL" id="JAVRRD010000036">
    <property type="protein sequence ID" value="KAK5045542.1"/>
    <property type="molecule type" value="Genomic_DNA"/>
</dbReference>
<keyword evidence="3" id="KW-1185">Reference proteome</keyword>
<gene>
    <name evidence="2" type="ORF">LTR84_009160</name>
</gene>
<evidence type="ECO:0000313" key="2">
    <source>
        <dbReference type="EMBL" id="KAK5045542.1"/>
    </source>
</evidence>
<dbReference type="PANTHER" id="PTHR42791:SF14">
    <property type="entry name" value="N-ACETYLTRANSFERASE DOMAIN-CONTAINING PROTEIN"/>
    <property type="match status" value="1"/>
</dbReference>
<dbReference type="AlphaFoldDB" id="A0AAV9MYA0"/>
<proteinExistence type="predicted"/>
<reference evidence="2 3" key="1">
    <citation type="submission" date="2023-08" db="EMBL/GenBank/DDBJ databases">
        <title>Black Yeasts Isolated from many extreme environments.</title>
        <authorList>
            <person name="Coleine C."/>
            <person name="Stajich J.E."/>
            <person name="Selbmann L."/>
        </authorList>
    </citation>
    <scope>NUCLEOTIDE SEQUENCE [LARGE SCALE GENOMIC DNA]</scope>
    <source>
        <strain evidence="2 3">CCFEE 5792</strain>
    </source>
</reference>
<evidence type="ECO:0000259" key="1">
    <source>
        <dbReference type="PROSITE" id="PS51186"/>
    </source>
</evidence>
<accession>A0AAV9MYA0</accession>
<dbReference type="Pfam" id="PF00583">
    <property type="entry name" value="Acetyltransf_1"/>
    <property type="match status" value="1"/>
</dbReference>
<dbReference type="SUPFAM" id="SSF55729">
    <property type="entry name" value="Acyl-CoA N-acyltransferases (Nat)"/>
    <property type="match status" value="1"/>
</dbReference>
<dbReference type="CDD" id="cd04301">
    <property type="entry name" value="NAT_SF"/>
    <property type="match status" value="1"/>
</dbReference>
<dbReference type="GO" id="GO:0016747">
    <property type="term" value="F:acyltransferase activity, transferring groups other than amino-acyl groups"/>
    <property type="evidence" value="ECO:0007669"/>
    <property type="project" value="InterPro"/>
</dbReference>
<dbReference type="PANTHER" id="PTHR42791">
    <property type="entry name" value="GNAT FAMILY ACETYLTRANSFERASE"/>
    <property type="match status" value="1"/>
</dbReference>
<evidence type="ECO:0000313" key="3">
    <source>
        <dbReference type="Proteomes" id="UP001358417"/>
    </source>
</evidence>